<sequence length="94" mass="10757">MKQKQLLEHFLSLAKKLGLRIVQGKGDFYGGSCILKQDKVIVLNKLKPIEQRLRVLAREFADIDLTGVYIVPVLREYINEKGLDLFEMGQAEKP</sequence>
<proteinExistence type="predicted"/>
<evidence type="ECO:0000313" key="1">
    <source>
        <dbReference type="EMBL" id="SVA12701.1"/>
    </source>
</evidence>
<name>A0A381TAX3_9ZZZZ</name>
<dbReference type="AlphaFoldDB" id="A0A381TAX3"/>
<reference evidence="1" key="1">
    <citation type="submission" date="2018-05" db="EMBL/GenBank/DDBJ databases">
        <authorList>
            <person name="Lanie J.A."/>
            <person name="Ng W.-L."/>
            <person name="Kazmierczak K.M."/>
            <person name="Andrzejewski T.M."/>
            <person name="Davidsen T.M."/>
            <person name="Wayne K.J."/>
            <person name="Tettelin H."/>
            <person name="Glass J.I."/>
            <person name="Rusch D."/>
            <person name="Podicherti R."/>
            <person name="Tsui H.-C.T."/>
            <person name="Winkler M.E."/>
        </authorList>
    </citation>
    <scope>NUCLEOTIDE SEQUENCE</scope>
</reference>
<protein>
    <submittedName>
        <fullName evidence="1">Uncharacterized protein</fullName>
    </submittedName>
</protein>
<accession>A0A381TAX3</accession>
<dbReference type="EMBL" id="UINC01004220">
    <property type="protein sequence ID" value="SVA12701.1"/>
    <property type="molecule type" value="Genomic_DNA"/>
</dbReference>
<gene>
    <name evidence="1" type="ORF">METZ01_LOCUS65555</name>
</gene>
<organism evidence="1">
    <name type="scientific">marine metagenome</name>
    <dbReference type="NCBI Taxonomy" id="408172"/>
    <lineage>
        <taxon>unclassified sequences</taxon>
        <taxon>metagenomes</taxon>
        <taxon>ecological metagenomes</taxon>
    </lineage>
</organism>